<dbReference type="GO" id="GO:0007155">
    <property type="term" value="P:cell adhesion"/>
    <property type="evidence" value="ECO:0007669"/>
    <property type="project" value="InterPro"/>
</dbReference>
<keyword evidence="11" id="KW-1185">Reference proteome</keyword>
<name>A0A6I2GK84_9LACT</name>
<evidence type="ECO:0008006" key="14">
    <source>
        <dbReference type="Google" id="ProtNLM"/>
    </source>
</evidence>
<dbReference type="InterPro" id="IPR006129">
    <property type="entry name" value="AdhesinB"/>
</dbReference>
<dbReference type="RefSeq" id="WP_153832861.1">
    <property type="nucleotide sequence ID" value="NZ_WJQR01000012.1"/>
</dbReference>
<feature type="region of interest" description="Disordered" evidence="6">
    <location>
        <begin position="127"/>
        <end position="146"/>
    </location>
</feature>
<dbReference type="InterPro" id="IPR006127">
    <property type="entry name" value="ZnuA-like"/>
</dbReference>
<keyword evidence="2 4" id="KW-0813">Transport</keyword>
<dbReference type="PRINTS" id="PR00690">
    <property type="entry name" value="ADHESNFAMILY"/>
</dbReference>
<gene>
    <name evidence="10" type="ORF">GF867_09485</name>
    <name evidence="9" type="ORF">GIY09_07110</name>
    <name evidence="8" type="ORF">GIY11_10880</name>
</gene>
<proteinExistence type="inferred from homology"/>
<evidence type="ECO:0000256" key="4">
    <source>
        <dbReference type="RuleBase" id="RU003512"/>
    </source>
</evidence>
<evidence type="ECO:0000313" key="13">
    <source>
        <dbReference type="Proteomes" id="UP000469870"/>
    </source>
</evidence>
<dbReference type="SUPFAM" id="SSF53807">
    <property type="entry name" value="Helical backbone' metal receptor"/>
    <property type="match status" value="1"/>
</dbReference>
<dbReference type="GO" id="GO:0030001">
    <property type="term" value="P:metal ion transport"/>
    <property type="evidence" value="ECO:0007669"/>
    <property type="project" value="InterPro"/>
</dbReference>
<evidence type="ECO:0000256" key="5">
    <source>
        <dbReference type="SAM" id="Coils"/>
    </source>
</evidence>
<feature type="chain" id="PRO_5036176855" description="Zinc ABC transporter substrate-binding protein" evidence="7">
    <location>
        <begin position="31"/>
        <end position="314"/>
    </location>
</feature>
<evidence type="ECO:0000256" key="3">
    <source>
        <dbReference type="ARBA" id="ARBA00022729"/>
    </source>
</evidence>
<evidence type="ECO:0000313" key="12">
    <source>
        <dbReference type="Proteomes" id="UP000440066"/>
    </source>
</evidence>
<keyword evidence="5" id="KW-0175">Coiled coil</keyword>
<dbReference type="EMBL" id="WJQR01000012">
    <property type="protein sequence ID" value="MRI82512.1"/>
    <property type="molecule type" value="Genomic_DNA"/>
</dbReference>
<comment type="caution">
    <text evidence="9">The sequence shown here is derived from an EMBL/GenBank/DDBJ whole genome shotgun (WGS) entry which is preliminary data.</text>
</comment>
<evidence type="ECO:0000256" key="7">
    <source>
        <dbReference type="SAM" id="SignalP"/>
    </source>
</evidence>
<evidence type="ECO:0000256" key="1">
    <source>
        <dbReference type="ARBA" id="ARBA00011028"/>
    </source>
</evidence>
<dbReference type="Gene3D" id="3.40.50.1980">
    <property type="entry name" value="Nitrogenase molybdenum iron protein domain"/>
    <property type="match status" value="2"/>
</dbReference>
<dbReference type="PANTHER" id="PTHR42953">
    <property type="entry name" value="HIGH-AFFINITY ZINC UPTAKE SYSTEM PROTEIN ZNUA-RELATED"/>
    <property type="match status" value="1"/>
</dbReference>
<dbReference type="EMBL" id="WJQT01000014">
    <property type="protein sequence ID" value="MRJ47794.1"/>
    <property type="molecule type" value="Genomic_DNA"/>
</dbReference>
<dbReference type="Pfam" id="PF01297">
    <property type="entry name" value="ZnuA"/>
    <property type="match status" value="1"/>
</dbReference>
<reference evidence="10 12" key="1">
    <citation type="submission" date="2019-11" db="EMBL/GenBank/DDBJ databases">
        <title>Characterisation of Fundicoccus ignavus gen. nov. sp. nov., a novel genus of the family Aerococcaceae from bulk tank milk.</title>
        <authorList>
            <person name="Siebert A."/>
            <person name="Huptas C."/>
            <person name="Wenning M."/>
            <person name="Scherer S."/>
            <person name="Doll E.V."/>
        </authorList>
    </citation>
    <scope>NUCLEOTIDE SEQUENCE [LARGE SCALE GENOMIC DNA]</scope>
    <source>
        <strain evidence="10 12">DSM 109652</strain>
    </source>
</reference>
<organism evidence="9 11">
    <name type="scientific">Fundicoccus ignavus</name>
    <dbReference type="NCBI Taxonomy" id="2664442"/>
    <lineage>
        <taxon>Bacteria</taxon>
        <taxon>Bacillati</taxon>
        <taxon>Bacillota</taxon>
        <taxon>Bacilli</taxon>
        <taxon>Lactobacillales</taxon>
        <taxon>Aerococcaceae</taxon>
        <taxon>Fundicoccus</taxon>
    </lineage>
</organism>
<dbReference type="Proteomes" id="UP000440066">
    <property type="component" value="Unassembled WGS sequence"/>
</dbReference>
<feature type="coiled-coil region" evidence="5">
    <location>
        <begin position="176"/>
        <end position="207"/>
    </location>
</feature>
<feature type="signal peptide" evidence="7">
    <location>
        <begin position="1"/>
        <end position="30"/>
    </location>
</feature>
<evidence type="ECO:0000256" key="6">
    <source>
        <dbReference type="SAM" id="MobiDB-lite"/>
    </source>
</evidence>
<keyword evidence="3 7" id="KW-0732">Signal</keyword>
<dbReference type="Proteomes" id="UP000430975">
    <property type="component" value="Unassembled WGS sequence"/>
</dbReference>
<evidence type="ECO:0000313" key="10">
    <source>
        <dbReference type="EMBL" id="MRJ47794.1"/>
    </source>
</evidence>
<dbReference type="InterPro" id="IPR050492">
    <property type="entry name" value="Bact_metal-bind_prot9"/>
</dbReference>
<evidence type="ECO:0000256" key="2">
    <source>
        <dbReference type="ARBA" id="ARBA00022448"/>
    </source>
</evidence>
<dbReference type="PRINTS" id="PR00691">
    <property type="entry name" value="ADHESINB"/>
</dbReference>
<dbReference type="AlphaFoldDB" id="A0A6I2GK84"/>
<dbReference type="Proteomes" id="UP000469870">
    <property type="component" value="Unassembled WGS sequence"/>
</dbReference>
<dbReference type="PANTHER" id="PTHR42953:SF3">
    <property type="entry name" value="HIGH-AFFINITY ZINC UPTAKE SYSTEM PROTEIN ZNUA"/>
    <property type="match status" value="1"/>
</dbReference>
<protein>
    <recommendedName>
        <fullName evidence="14">Zinc ABC transporter substrate-binding protein</fullName>
    </recommendedName>
</protein>
<evidence type="ECO:0000313" key="8">
    <source>
        <dbReference type="EMBL" id="MRI82512.1"/>
    </source>
</evidence>
<sequence length="314" mass="35213">MKKISTQFFNLFSMLSIILLLLGNSLVASAQEKKQVMTTFYPVYYLAERIGGDAIEISMLLEGNQNAHDYEASAKDAARTQSSDLFIYQDDEMEYFVSSLFNLIDLDKVQVLETTVGIELLAGDAHDHDHDDEDGHDHDHDHSHDYDPHTWLDPMIYAQQAANVRDALIELDSANEAVYQANAEALIAELEVLNQEFEEQLAQLDDRRIVVQHAAFGYLTHAYDLEQVAIAGISSTQEPSAQALASMQDFIKSEQISVVYVEPSLDQAIANTVTSVSDVELRPLRTLETVSADEMAEGIDYFSIMRDNLVELTR</sequence>
<evidence type="ECO:0000313" key="9">
    <source>
        <dbReference type="EMBL" id="MRI85649.1"/>
    </source>
</evidence>
<reference evidence="11 13" key="2">
    <citation type="submission" date="2019-11" db="EMBL/GenBank/DDBJ databases">
        <title>Characterisation of Fundicoccus ignavus gen. nov. sp. nov., a novel genus of the family Aerococcaceae isolated from bulk tank milk.</title>
        <authorList>
            <person name="Siebert A."/>
            <person name="Huptas C."/>
            <person name="Wenning M."/>
            <person name="Scherer S."/>
            <person name="Doll E.V."/>
        </authorList>
    </citation>
    <scope>NUCLEOTIDE SEQUENCE [LARGE SCALE GENOMIC DNA]</scope>
    <source>
        <strain evidence="8 13">DSM 109653</strain>
        <strain evidence="9 11">WS4759</strain>
    </source>
</reference>
<dbReference type="InterPro" id="IPR006128">
    <property type="entry name" value="Lipoprotein_PsaA-like"/>
</dbReference>
<evidence type="ECO:0000313" key="11">
    <source>
        <dbReference type="Proteomes" id="UP000430975"/>
    </source>
</evidence>
<accession>A0A6I2GK84</accession>
<dbReference type="EMBL" id="WJQS01000005">
    <property type="protein sequence ID" value="MRI85649.1"/>
    <property type="molecule type" value="Genomic_DNA"/>
</dbReference>
<dbReference type="GO" id="GO:0046872">
    <property type="term" value="F:metal ion binding"/>
    <property type="evidence" value="ECO:0007669"/>
    <property type="project" value="InterPro"/>
</dbReference>
<comment type="similarity">
    <text evidence="1 4">Belongs to the bacterial solute-binding protein 9 family.</text>
</comment>